<dbReference type="Proteomes" id="UP000044071">
    <property type="component" value="Unassembled WGS sequence"/>
</dbReference>
<proteinExistence type="predicted"/>
<accession>A0A078KZ98</accession>
<dbReference type="Gene3D" id="3.30.70.1400">
    <property type="entry name" value="Aminomethyltransferase beta-barrel domains"/>
    <property type="match status" value="1"/>
</dbReference>
<dbReference type="PANTHER" id="PTHR22602">
    <property type="entry name" value="TRANSFERASE CAF17, MITOCHONDRIAL-RELATED"/>
    <property type="match status" value="1"/>
</dbReference>
<name>A0A078KZ98_9GAMM</name>
<dbReference type="OrthoDB" id="9796287at2"/>
<dbReference type="PANTHER" id="PTHR22602:SF0">
    <property type="entry name" value="TRANSFERASE CAF17, MITOCHONDRIAL-RELATED"/>
    <property type="match status" value="1"/>
</dbReference>
<evidence type="ECO:0000313" key="1">
    <source>
        <dbReference type="EMBL" id="CDZ78256.1"/>
    </source>
</evidence>
<keyword evidence="2" id="KW-1185">Reference proteome</keyword>
<dbReference type="PIRSF" id="PIRSF006487">
    <property type="entry name" value="GcvT"/>
    <property type="match status" value="1"/>
</dbReference>
<dbReference type="Gene3D" id="3.30.70.1630">
    <property type="match status" value="1"/>
</dbReference>
<sequence>MSCSPFLINGRQFTALLPLINELEFTAAKNYLFDLSYLSSLAVSGEKASDFLQGQLSCDLRQVNSNTIRQGAMCNLKGRVLALMDVVDWQGLQLVLPKDLIAATQFSLNKTAMLSRVKLEIKDSYQIYGFYLANPDDLLPENLPLPSQDLALSTNEQACCYSLGKQLFIILIKQDYAAALAQPFESKQQLRGSLAWHRLQLQAKTVEIYPDTRGLFLPHRIDLQLSGYLSFDKGCYKGQEIVARTHYRAKLKHRLDLFIIESAEAIQAGKKLFATTGGNTEVGELIDYCPLANKSYLIAASVLLDAPKEVLIEGQAEPVLLSTI</sequence>
<gene>
    <name evidence="1" type="primary">ygfZ</name>
    <name evidence="1" type="ORF">BN59_02566</name>
</gene>
<dbReference type="eggNOG" id="COG0354">
    <property type="taxonomic scope" value="Bacteria"/>
</dbReference>
<protein>
    <submittedName>
        <fullName evidence="1">tRNA-modifying protein YgfZ</fullName>
    </submittedName>
</protein>
<organism evidence="1 2">
    <name type="scientific">Legionella massiliensis</name>
    <dbReference type="NCBI Taxonomy" id="1034943"/>
    <lineage>
        <taxon>Bacteria</taxon>
        <taxon>Pseudomonadati</taxon>
        <taxon>Pseudomonadota</taxon>
        <taxon>Gammaproteobacteria</taxon>
        <taxon>Legionellales</taxon>
        <taxon>Legionellaceae</taxon>
        <taxon>Legionella</taxon>
    </lineage>
</organism>
<dbReference type="Gene3D" id="2.40.30.160">
    <property type="match status" value="1"/>
</dbReference>
<dbReference type="EMBL" id="CCSB01000003">
    <property type="protein sequence ID" value="CDZ78256.1"/>
    <property type="molecule type" value="Genomic_DNA"/>
</dbReference>
<dbReference type="RefSeq" id="WP_052403278.1">
    <property type="nucleotide sequence ID" value="NZ_CCVW01000003.1"/>
</dbReference>
<dbReference type="GO" id="GO:0016226">
    <property type="term" value="P:iron-sulfur cluster assembly"/>
    <property type="evidence" value="ECO:0007669"/>
    <property type="project" value="TreeGrafter"/>
</dbReference>
<dbReference type="STRING" id="1034943.BN59_02566"/>
<reference evidence="1 2" key="1">
    <citation type="submission" date="2014-06" db="EMBL/GenBank/DDBJ databases">
        <authorList>
            <person name="Urmite Genomes Urmite Genomes"/>
        </authorList>
    </citation>
    <scope>NUCLEOTIDE SEQUENCE [LARGE SCALE GENOMIC DNA]</scope>
</reference>
<dbReference type="InterPro" id="IPR017703">
    <property type="entry name" value="YgfZ/GCV_T_CS"/>
</dbReference>
<dbReference type="AlphaFoldDB" id="A0A078KZ98"/>
<dbReference type="InterPro" id="IPR045179">
    <property type="entry name" value="YgfZ/GcvT"/>
</dbReference>
<evidence type="ECO:0000313" key="2">
    <source>
        <dbReference type="Proteomes" id="UP000044071"/>
    </source>
</evidence>
<dbReference type="NCBIfam" id="TIGR03317">
    <property type="entry name" value="ygfZ_signature"/>
    <property type="match status" value="1"/>
</dbReference>
<dbReference type="SUPFAM" id="SSF103025">
    <property type="entry name" value="Folate-binding domain"/>
    <property type="match status" value="1"/>
</dbReference>